<protein>
    <submittedName>
        <fullName evidence="1">Uncharacterized protein</fullName>
    </submittedName>
</protein>
<gene>
    <name evidence="1" type="ORF">DPEC_G00015420</name>
</gene>
<dbReference type="EMBL" id="CM055728">
    <property type="protein sequence ID" value="KAJ8017208.1"/>
    <property type="molecule type" value="Genomic_DNA"/>
</dbReference>
<comment type="caution">
    <text evidence="1">The sequence shown here is derived from an EMBL/GenBank/DDBJ whole genome shotgun (WGS) entry which is preliminary data.</text>
</comment>
<keyword evidence="2" id="KW-1185">Reference proteome</keyword>
<accession>A0ACC2HMU2</accession>
<name>A0ACC2HMU2_DALPE</name>
<evidence type="ECO:0000313" key="1">
    <source>
        <dbReference type="EMBL" id="KAJ8017208.1"/>
    </source>
</evidence>
<proteinExistence type="predicted"/>
<reference evidence="1" key="1">
    <citation type="submission" date="2021-05" db="EMBL/GenBank/DDBJ databases">
        <authorList>
            <person name="Pan Q."/>
            <person name="Jouanno E."/>
            <person name="Zahm M."/>
            <person name="Klopp C."/>
            <person name="Cabau C."/>
            <person name="Louis A."/>
            <person name="Berthelot C."/>
            <person name="Parey E."/>
            <person name="Roest Crollius H."/>
            <person name="Montfort J."/>
            <person name="Robinson-Rechavi M."/>
            <person name="Bouchez O."/>
            <person name="Lampietro C."/>
            <person name="Lopez Roques C."/>
            <person name="Donnadieu C."/>
            <person name="Postlethwait J."/>
            <person name="Bobe J."/>
            <person name="Dillon D."/>
            <person name="Chandos A."/>
            <person name="von Hippel F."/>
            <person name="Guiguen Y."/>
        </authorList>
    </citation>
    <scope>NUCLEOTIDE SEQUENCE</scope>
    <source>
        <strain evidence="1">YG-Jan2019</strain>
    </source>
</reference>
<evidence type="ECO:0000313" key="2">
    <source>
        <dbReference type="Proteomes" id="UP001157502"/>
    </source>
</evidence>
<organism evidence="1 2">
    <name type="scientific">Dallia pectoralis</name>
    <name type="common">Alaska blackfish</name>
    <dbReference type="NCBI Taxonomy" id="75939"/>
    <lineage>
        <taxon>Eukaryota</taxon>
        <taxon>Metazoa</taxon>
        <taxon>Chordata</taxon>
        <taxon>Craniata</taxon>
        <taxon>Vertebrata</taxon>
        <taxon>Euteleostomi</taxon>
        <taxon>Actinopterygii</taxon>
        <taxon>Neopterygii</taxon>
        <taxon>Teleostei</taxon>
        <taxon>Protacanthopterygii</taxon>
        <taxon>Esociformes</taxon>
        <taxon>Umbridae</taxon>
        <taxon>Dallia</taxon>
    </lineage>
</organism>
<sequence length="67" mass="7240">MVVLVFRSVAPRSSALEPRTLGAVELLRQHLILSPLTPEQTAHRGHSPFEEKLVTCSSQCGSPCVTA</sequence>
<dbReference type="Proteomes" id="UP001157502">
    <property type="component" value="Chromosome 1"/>
</dbReference>